<evidence type="ECO:0000313" key="1">
    <source>
        <dbReference type="EMBL" id="CAE0347322.1"/>
    </source>
</evidence>
<accession>A0A7S3J8V7</accession>
<organism evidence="1">
    <name type="scientific">Euplotes harpa</name>
    <dbReference type="NCBI Taxonomy" id="151035"/>
    <lineage>
        <taxon>Eukaryota</taxon>
        <taxon>Sar</taxon>
        <taxon>Alveolata</taxon>
        <taxon>Ciliophora</taxon>
        <taxon>Intramacronucleata</taxon>
        <taxon>Spirotrichea</taxon>
        <taxon>Hypotrichia</taxon>
        <taxon>Euplotida</taxon>
        <taxon>Euplotidae</taxon>
        <taxon>Euplotes</taxon>
    </lineage>
</organism>
<reference evidence="1" key="1">
    <citation type="submission" date="2021-01" db="EMBL/GenBank/DDBJ databases">
        <authorList>
            <person name="Corre E."/>
            <person name="Pelletier E."/>
            <person name="Niang G."/>
            <person name="Scheremetjew M."/>
            <person name="Finn R."/>
            <person name="Kale V."/>
            <person name="Holt S."/>
            <person name="Cochrane G."/>
            <person name="Meng A."/>
            <person name="Brown T."/>
            <person name="Cohen L."/>
        </authorList>
    </citation>
    <scope>NUCLEOTIDE SEQUENCE</scope>
    <source>
        <strain evidence="1">FSP1.4</strain>
    </source>
</reference>
<dbReference type="AlphaFoldDB" id="A0A7S3J8V7"/>
<name>A0A7S3J8V7_9SPIT</name>
<protein>
    <submittedName>
        <fullName evidence="1">Uncharacterized protein</fullName>
    </submittedName>
</protein>
<proteinExistence type="predicted"/>
<gene>
    <name evidence="1" type="ORF">EHAR0213_LOCUS6233</name>
</gene>
<dbReference type="EMBL" id="HBII01014742">
    <property type="protein sequence ID" value="CAE0347322.1"/>
    <property type="molecule type" value="Transcribed_RNA"/>
</dbReference>
<sequence length="154" mass="18006">MLSAGYYEYFNEELEFSGRLYEGYSEQSEEEHDISLITMVEKAKCNYRSVWEGEGEIESKEAEQENSEEEINTYRLSNPCTPIQDLEKIPDDLSPSFFDNDSKKKHIINNLFYGNYSEKFNARQILPMGCEKSDRSRDILISNLLNQSKDDKLK</sequence>